<dbReference type="CDD" id="cd14014">
    <property type="entry name" value="STKc_PknB_like"/>
    <property type="match status" value="1"/>
</dbReference>
<gene>
    <name evidence="8" type="ORF">SAMN06265222_10233</name>
</gene>
<evidence type="ECO:0000256" key="6">
    <source>
        <dbReference type="SAM" id="MobiDB-lite"/>
    </source>
</evidence>
<feature type="binding site" evidence="5">
    <location>
        <position position="201"/>
    </location>
    <ligand>
        <name>ATP</name>
        <dbReference type="ChEBI" id="CHEBI:30616"/>
    </ligand>
</feature>
<proteinExistence type="predicted"/>
<dbReference type="Pfam" id="PF00069">
    <property type="entry name" value="Pkinase"/>
    <property type="match status" value="1"/>
</dbReference>
<accession>A0ABY1PSP3</accession>
<dbReference type="SUPFAM" id="SSF56112">
    <property type="entry name" value="Protein kinase-like (PK-like)"/>
    <property type="match status" value="1"/>
</dbReference>
<reference evidence="8 9" key="1">
    <citation type="submission" date="2017-05" db="EMBL/GenBank/DDBJ databases">
        <authorList>
            <person name="Varghese N."/>
            <person name="Submissions S."/>
        </authorList>
    </citation>
    <scope>NUCLEOTIDE SEQUENCE [LARGE SCALE GENOMIC DNA]</scope>
    <source>
        <strain evidence="8 9">DSM 25457</strain>
    </source>
</reference>
<dbReference type="InterPro" id="IPR008271">
    <property type="entry name" value="Ser/Thr_kinase_AS"/>
</dbReference>
<keyword evidence="1" id="KW-0808">Transferase</keyword>
<dbReference type="Gene3D" id="1.10.510.10">
    <property type="entry name" value="Transferase(Phosphotransferase) domain 1"/>
    <property type="match status" value="1"/>
</dbReference>
<sequence>MVVEVNDRNTHSDDEPLANQETPRRDDTELDTQLDEAFALYLSACDTGELESRDDFLKQFPSISGQLKELMEAADLIGNFTTARKTATGQLPSESTPFAPTPLGILARESPPGGVDTVALNEMGADESAGDFSEMDPHATLPVAHRPSGDSGPSLPFEMEDYTLLKVLGVGGMGVVYLAKQRDLERLVAVKMIRSGILAGKEEVKRFYTEAKAAARLRHPNIVAVHQFGRRAGHHFFSMQYIEGQDLHKVLKSGPLSPRKSAEIVRDVARAIHHAHSRGVLHRDLKPGNVLIDAHEQVHVTDFGLAKHVDADSSLTGTGEAVGTPHYMAPEQAIGNSEHATSATDIYSLGAVLFAAASGRPPLVGDTVMQTLMKVAHHPAPTLRSVRPEVDADLSAIVEKCLQKEPKRRYISAAALADDLDRYLNGDPIAARSMGPIGRSIQWSKQIPVVAALAGRHAADAPISQRRLQTAMIAMLFLIPLGLLSGAWLQHRSASAMPRTVRIAGGLPGGLYTSITKRIGQRIAKLANVQCEIDPTEGTWDNRERLLSGQVHLAPLQASAVGGEQLAVVAPLFYEAVHMLTRHGGPVINVEQLKGHSIAVGPEGSGSRRAAELVLHSLRLDEDACPRVSLNWSELHAASTPDGDASALPSVAIVCVGEGSDLVRGLLAHQEWELISLTGSVSISLQHPTLRPMTLSPLAYPDADLPESGIETVGTTAFLVSRNDAPDQLIEATLQSLYQQPLIAELIPAERAAEWQGLAFHRAARAYFDTVSNP</sequence>
<dbReference type="Pfam" id="PF16868">
    <property type="entry name" value="NMT1_3"/>
    <property type="match status" value="1"/>
</dbReference>
<feature type="region of interest" description="Disordered" evidence="6">
    <location>
        <begin position="1"/>
        <end position="28"/>
    </location>
</feature>
<evidence type="ECO:0000256" key="2">
    <source>
        <dbReference type="ARBA" id="ARBA00022741"/>
    </source>
</evidence>
<dbReference type="Gene3D" id="3.40.190.10">
    <property type="entry name" value="Periplasmic binding protein-like II"/>
    <property type="match status" value="2"/>
</dbReference>
<evidence type="ECO:0000256" key="3">
    <source>
        <dbReference type="ARBA" id="ARBA00022777"/>
    </source>
</evidence>
<name>A0ABY1PSP3_9BACT</name>
<evidence type="ECO:0000256" key="1">
    <source>
        <dbReference type="ARBA" id="ARBA00022679"/>
    </source>
</evidence>
<dbReference type="PANTHER" id="PTHR43289">
    <property type="entry name" value="MITOGEN-ACTIVATED PROTEIN KINASE KINASE KINASE 20-RELATED"/>
    <property type="match status" value="1"/>
</dbReference>
<dbReference type="Proteomes" id="UP001158067">
    <property type="component" value="Unassembled WGS sequence"/>
</dbReference>
<protein>
    <recommendedName>
        <fullName evidence="7">Protein kinase domain-containing protein</fullName>
    </recommendedName>
</protein>
<dbReference type="PANTHER" id="PTHR43289:SF6">
    <property type="entry name" value="SERINE_THREONINE-PROTEIN KINASE NEKL-3"/>
    <property type="match status" value="1"/>
</dbReference>
<feature type="compositionally biased region" description="Basic and acidic residues" evidence="6">
    <location>
        <begin position="1"/>
        <end position="14"/>
    </location>
</feature>
<dbReference type="PROSITE" id="PS50011">
    <property type="entry name" value="PROTEIN_KINASE_DOM"/>
    <property type="match status" value="1"/>
</dbReference>
<feature type="domain" description="Protein kinase" evidence="7">
    <location>
        <begin position="162"/>
        <end position="424"/>
    </location>
</feature>
<evidence type="ECO:0000256" key="5">
    <source>
        <dbReference type="PROSITE-ProRule" id="PRU10141"/>
    </source>
</evidence>
<keyword evidence="2 5" id="KW-0547">Nucleotide-binding</keyword>
<keyword evidence="9" id="KW-1185">Reference proteome</keyword>
<dbReference type="SMART" id="SM00220">
    <property type="entry name" value="S_TKc"/>
    <property type="match status" value="1"/>
</dbReference>
<dbReference type="InterPro" id="IPR017441">
    <property type="entry name" value="Protein_kinase_ATP_BS"/>
</dbReference>
<comment type="caution">
    <text evidence="8">The sequence shown here is derived from an EMBL/GenBank/DDBJ whole genome shotgun (WGS) entry which is preliminary data.</text>
</comment>
<organism evidence="8 9">
    <name type="scientific">Neorhodopirellula lusitana</name>
    <dbReference type="NCBI Taxonomy" id="445327"/>
    <lineage>
        <taxon>Bacteria</taxon>
        <taxon>Pseudomonadati</taxon>
        <taxon>Planctomycetota</taxon>
        <taxon>Planctomycetia</taxon>
        <taxon>Pirellulales</taxon>
        <taxon>Pirellulaceae</taxon>
        <taxon>Neorhodopirellula</taxon>
    </lineage>
</organism>
<evidence type="ECO:0000313" key="9">
    <source>
        <dbReference type="Proteomes" id="UP001158067"/>
    </source>
</evidence>
<evidence type="ECO:0000259" key="7">
    <source>
        <dbReference type="PROSITE" id="PS50011"/>
    </source>
</evidence>
<dbReference type="InterPro" id="IPR000719">
    <property type="entry name" value="Prot_kinase_dom"/>
</dbReference>
<dbReference type="InterPro" id="IPR011852">
    <property type="entry name" value="TRAP_TAXI"/>
</dbReference>
<dbReference type="SUPFAM" id="SSF53850">
    <property type="entry name" value="Periplasmic binding protein-like II"/>
    <property type="match status" value="1"/>
</dbReference>
<keyword evidence="4 5" id="KW-0067">ATP-binding</keyword>
<dbReference type="PROSITE" id="PS00108">
    <property type="entry name" value="PROTEIN_KINASE_ST"/>
    <property type="match status" value="1"/>
</dbReference>
<dbReference type="Gene3D" id="3.30.200.20">
    <property type="entry name" value="Phosphorylase Kinase, domain 1"/>
    <property type="match status" value="1"/>
</dbReference>
<dbReference type="EMBL" id="FXUG01000002">
    <property type="protein sequence ID" value="SMP45933.1"/>
    <property type="molecule type" value="Genomic_DNA"/>
</dbReference>
<dbReference type="PROSITE" id="PS00107">
    <property type="entry name" value="PROTEIN_KINASE_ATP"/>
    <property type="match status" value="1"/>
</dbReference>
<keyword evidence="3" id="KW-0418">Kinase</keyword>
<dbReference type="InterPro" id="IPR011009">
    <property type="entry name" value="Kinase-like_dom_sf"/>
</dbReference>
<evidence type="ECO:0000313" key="8">
    <source>
        <dbReference type="EMBL" id="SMP45933.1"/>
    </source>
</evidence>
<evidence type="ECO:0000256" key="4">
    <source>
        <dbReference type="ARBA" id="ARBA00022840"/>
    </source>
</evidence>